<name>A0ABY4CGL5_9BACL</name>
<dbReference type="RefSeq" id="WP_347436346.1">
    <property type="nucleotide sequence ID" value="NZ_CP089291.1"/>
</dbReference>
<sequence>MSNLQTLLGKLVDVEISGNNCFQGILIDYGLDILTVYNKRFLYIPIVHIQQIKLSQWKGTELDPIGELPIKEESEKESETISFRKILNHAKGSFIEIYVTGNKTLHGYLTSIMNDYFVFHSPVYKTVYVSMNHLKWLIPYSANDTPYQLNHDTIPFHPANVSLARTFRDQCKKMEGKLAVFDLGDHPNKIGLLKQVNVDNNLLELVVANGEQVHWNLQHLKTLFIP</sequence>
<reference evidence="1" key="1">
    <citation type="submission" date="2021-12" db="EMBL/GenBank/DDBJ databases">
        <title>Alicyclobacillaceae gen. nov., sp. nov., isolated from chalcocite enrichment system.</title>
        <authorList>
            <person name="Jiang Z."/>
        </authorList>
    </citation>
    <scope>NUCLEOTIDE SEQUENCE</scope>
    <source>
        <strain evidence="1">MYW30-H2</strain>
    </source>
</reference>
<protein>
    <submittedName>
        <fullName evidence="1">DUF2642 domain-containing protein</fullName>
    </submittedName>
</protein>
<keyword evidence="2" id="KW-1185">Reference proteome</keyword>
<gene>
    <name evidence="1" type="ORF">LSG31_17490</name>
</gene>
<dbReference type="Proteomes" id="UP000830167">
    <property type="component" value="Chromosome"/>
</dbReference>
<proteinExistence type="predicted"/>
<accession>A0ABY4CGL5</accession>
<evidence type="ECO:0000313" key="2">
    <source>
        <dbReference type="Proteomes" id="UP000830167"/>
    </source>
</evidence>
<dbReference type="EMBL" id="CP089291">
    <property type="protein sequence ID" value="UOF89657.1"/>
    <property type="molecule type" value="Genomic_DNA"/>
</dbReference>
<organism evidence="1 2">
    <name type="scientific">Fodinisporobacter ferrooxydans</name>
    <dbReference type="NCBI Taxonomy" id="2901836"/>
    <lineage>
        <taxon>Bacteria</taxon>
        <taxon>Bacillati</taxon>
        <taxon>Bacillota</taxon>
        <taxon>Bacilli</taxon>
        <taxon>Bacillales</taxon>
        <taxon>Alicyclobacillaceae</taxon>
        <taxon>Fodinisporobacter</taxon>
    </lineage>
</organism>
<evidence type="ECO:0000313" key="1">
    <source>
        <dbReference type="EMBL" id="UOF89657.1"/>
    </source>
</evidence>